<protein>
    <submittedName>
        <fullName evidence="3">Uncharacterized protein</fullName>
    </submittedName>
</protein>
<keyword evidence="4" id="KW-1185">Reference proteome</keyword>
<feature type="compositionally biased region" description="Polar residues" evidence="1">
    <location>
        <begin position="262"/>
        <end position="276"/>
    </location>
</feature>
<dbReference type="AlphaFoldDB" id="A0A7J6M431"/>
<name>A0A7J6M431_PERCH</name>
<feature type="signal peptide" evidence="2">
    <location>
        <begin position="1"/>
        <end position="16"/>
    </location>
</feature>
<feature type="region of interest" description="Disordered" evidence="1">
    <location>
        <begin position="220"/>
        <end position="357"/>
    </location>
</feature>
<evidence type="ECO:0000256" key="2">
    <source>
        <dbReference type="SAM" id="SignalP"/>
    </source>
</evidence>
<feature type="region of interest" description="Disordered" evidence="1">
    <location>
        <begin position="139"/>
        <end position="205"/>
    </location>
</feature>
<feature type="chain" id="PRO_5029663045" evidence="2">
    <location>
        <begin position="17"/>
        <end position="377"/>
    </location>
</feature>
<evidence type="ECO:0000313" key="4">
    <source>
        <dbReference type="Proteomes" id="UP000591131"/>
    </source>
</evidence>
<organism evidence="3 4">
    <name type="scientific">Perkinsus chesapeaki</name>
    <name type="common">Clam parasite</name>
    <name type="synonym">Perkinsus andrewsi</name>
    <dbReference type="NCBI Taxonomy" id="330153"/>
    <lineage>
        <taxon>Eukaryota</taxon>
        <taxon>Sar</taxon>
        <taxon>Alveolata</taxon>
        <taxon>Perkinsozoa</taxon>
        <taxon>Perkinsea</taxon>
        <taxon>Perkinsida</taxon>
        <taxon>Perkinsidae</taxon>
        <taxon>Perkinsus</taxon>
    </lineage>
</organism>
<reference evidence="3 4" key="1">
    <citation type="submission" date="2020-04" db="EMBL/GenBank/DDBJ databases">
        <title>Perkinsus chesapeaki whole genome sequence.</title>
        <authorList>
            <person name="Bogema D.R."/>
        </authorList>
    </citation>
    <scope>NUCLEOTIDE SEQUENCE [LARGE SCALE GENOMIC DNA]</scope>
    <source>
        <strain evidence="3">ATCC PRA-425</strain>
    </source>
</reference>
<dbReference type="Proteomes" id="UP000591131">
    <property type="component" value="Unassembled WGS sequence"/>
</dbReference>
<gene>
    <name evidence="3" type="ORF">FOL47_004166</name>
</gene>
<evidence type="ECO:0000313" key="3">
    <source>
        <dbReference type="EMBL" id="KAF4666264.1"/>
    </source>
</evidence>
<keyword evidence="2" id="KW-0732">Signal</keyword>
<accession>A0A7J6M431</accession>
<dbReference type="EMBL" id="JAAPAO010000239">
    <property type="protein sequence ID" value="KAF4666264.1"/>
    <property type="molecule type" value="Genomic_DNA"/>
</dbReference>
<sequence length="377" mass="41774">MLLSFLLWLSIGGLYDLPLISYALSSDTLPVGTYESREHRMKLVIEENNICVVHVRIPQGWCLAYFDARVREEYGGYNCYKDPSEMRTVAPAELRILLGLPHNEAFTPSLVAIYHSTNGEVWIRRLDSKVIPLTLQEQVQEEPKQQAKGDNPTPSKVQERAGERGRRNRRGITPGRTTAVNKQQGVKSTERTNVEQPSSSLGDGEDLLARAMREAGLNEEASLEYGESPTPPKHRRLWGGSEAKSMIDGAASPQPGEDPSRNDMTANSKGASGDSSNVKELDYTKPSSSRTTMEKDEDIKAEGRGDVKSKASSLTDWPQFDGTELEDLIRELEEEAVPGDSTAPGGNTDADSPSYDHDLLMLDEPTLNELFNAWKEH</sequence>
<proteinExistence type="predicted"/>
<feature type="compositionally biased region" description="Basic and acidic residues" evidence="1">
    <location>
        <begin position="292"/>
        <end position="309"/>
    </location>
</feature>
<evidence type="ECO:0000256" key="1">
    <source>
        <dbReference type="SAM" id="MobiDB-lite"/>
    </source>
</evidence>
<comment type="caution">
    <text evidence="3">The sequence shown here is derived from an EMBL/GenBank/DDBJ whole genome shotgun (WGS) entry which is preliminary data.</text>
</comment>